<comment type="caution">
    <text evidence="2">The sequence shown here is derived from an EMBL/GenBank/DDBJ whole genome shotgun (WGS) entry which is preliminary data.</text>
</comment>
<dbReference type="CDD" id="cd00143">
    <property type="entry name" value="PP2Cc"/>
    <property type="match status" value="1"/>
</dbReference>
<dbReference type="Gene3D" id="3.60.40.10">
    <property type="entry name" value="PPM-type phosphatase domain"/>
    <property type="match status" value="1"/>
</dbReference>
<dbReference type="GeneID" id="78373229"/>
<sequence>MAQASDWSQEPRLRGNGLMLDSGANAGLTWSFRSDRGLVRESNEDYALVIEADEGRNESLFLVADGLGGHAAGEVASRLAVETAAVAWRSSLDKPTKARLRNAFRMANQAIFDEALSAHQNGMATTLTALAISSDMALVAHVGDSRCYHIRGRKVEQLTTDHSQVGEMMRRGLISPAEAASHPARSVLTRCLGREFAITPDITQRPLLKDDVLLLCSDGLWDLVSPQEMALALQNEDGDPANQVANVVEELNKLAIYRGAPDNVTIMIVRVEREVGSIQLTPSSSRWFKRSS</sequence>
<keyword evidence="3" id="KW-1185">Reference proteome</keyword>
<dbReference type="EMBL" id="JXUW01000022">
    <property type="protein sequence ID" value="KJE76069.1"/>
    <property type="molecule type" value="Genomic_DNA"/>
</dbReference>
<dbReference type="Pfam" id="PF13672">
    <property type="entry name" value="PP2C_2"/>
    <property type="match status" value="1"/>
</dbReference>
<gene>
    <name evidence="2" type="primary">stp3</name>
    <name evidence="2" type="ORF">FEAC_21600</name>
</gene>
<name>A0A0D8FSY6_9ACTN</name>
<dbReference type="InterPro" id="IPR015655">
    <property type="entry name" value="PP2C"/>
</dbReference>
<dbReference type="Proteomes" id="UP000032336">
    <property type="component" value="Unassembled WGS sequence"/>
</dbReference>
<organism evidence="2 3">
    <name type="scientific">Ferrimicrobium acidiphilum DSM 19497</name>
    <dbReference type="NCBI Taxonomy" id="1121877"/>
    <lineage>
        <taxon>Bacteria</taxon>
        <taxon>Bacillati</taxon>
        <taxon>Actinomycetota</taxon>
        <taxon>Acidimicrobiia</taxon>
        <taxon>Acidimicrobiales</taxon>
        <taxon>Acidimicrobiaceae</taxon>
        <taxon>Ferrimicrobium</taxon>
    </lineage>
</organism>
<evidence type="ECO:0000313" key="3">
    <source>
        <dbReference type="Proteomes" id="UP000032336"/>
    </source>
</evidence>
<dbReference type="InterPro" id="IPR036457">
    <property type="entry name" value="PPM-type-like_dom_sf"/>
</dbReference>
<dbReference type="RefSeq" id="WP_052566206.1">
    <property type="nucleotide sequence ID" value="NZ_JQKF01000020.1"/>
</dbReference>
<dbReference type="AlphaFoldDB" id="A0A0D8FSY6"/>
<dbReference type="InterPro" id="IPR001932">
    <property type="entry name" value="PPM-type_phosphatase-like_dom"/>
</dbReference>
<dbReference type="PROSITE" id="PS51746">
    <property type="entry name" value="PPM_2"/>
    <property type="match status" value="1"/>
</dbReference>
<dbReference type="SMART" id="SM00331">
    <property type="entry name" value="PP2C_SIG"/>
    <property type="match status" value="1"/>
</dbReference>
<dbReference type="PANTHER" id="PTHR47992">
    <property type="entry name" value="PROTEIN PHOSPHATASE"/>
    <property type="match status" value="1"/>
</dbReference>
<evidence type="ECO:0000313" key="2">
    <source>
        <dbReference type="EMBL" id="KJE76069.1"/>
    </source>
</evidence>
<feature type="domain" description="PPM-type phosphatase" evidence="1">
    <location>
        <begin position="29"/>
        <end position="271"/>
    </location>
</feature>
<dbReference type="eggNOG" id="COG0631">
    <property type="taxonomic scope" value="Bacteria"/>
</dbReference>
<dbReference type="NCBIfam" id="NF033484">
    <property type="entry name" value="Stp1_PP2C_phos"/>
    <property type="match status" value="1"/>
</dbReference>
<dbReference type="OrthoDB" id="9801841at2"/>
<accession>A0A0D8FSY6</accession>
<reference evidence="2 3" key="1">
    <citation type="submission" date="2015-01" db="EMBL/GenBank/DDBJ databases">
        <title>Draft genome of the acidophilic iron oxidizer Ferrimicrobium acidiphilum strain T23.</title>
        <authorList>
            <person name="Poehlein A."/>
            <person name="Eisen S."/>
            <person name="Schloemann M."/>
            <person name="Johnson B.D."/>
            <person name="Daniel R."/>
            <person name="Muehling M."/>
        </authorList>
    </citation>
    <scope>NUCLEOTIDE SEQUENCE [LARGE SCALE GENOMIC DNA]</scope>
    <source>
        <strain evidence="2 3">T23</strain>
    </source>
</reference>
<keyword evidence="2" id="KW-0378">Hydrolase</keyword>
<proteinExistence type="predicted"/>
<dbReference type="SMART" id="SM00332">
    <property type="entry name" value="PP2Cc"/>
    <property type="match status" value="1"/>
</dbReference>
<dbReference type="SUPFAM" id="SSF81606">
    <property type="entry name" value="PP2C-like"/>
    <property type="match status" value="1"/>
</dbReference>
<protein>
    <submittedName>
        <fullName evidence="2">Serine/threonine phosphatase stp</fullName>
        <ecNumber evidence="2">3.1.3.16</ecNumber>
    </submittedName>
</protein>
<evidence type="ECO:0000259" key="1">
    <source>
        <dbReference type="PROSITE" id="PS51746"/>
    </source>
</evidence>
<dbReference type="STRING" id="1121877.FEAC_21600"/>
<dbReference type="EC" id="3.1.3.16" evidence="2"/>
<dbReference type="GO" id="GO:0004722">
    <property type="term" value="F:protein serine/threonine phosphatase activity"/>
    <property type="evidence" value="ECO:0007669"/>
    <property type="project" value="UniProtKB-EC"/>
</dbReference>